<dbReference type="InterPro" id="IPR054271">
    <property type="entry name" value="DUF7002"/>
</dbReference>
<dbReference type="AlphaFoldDB" id="A0A2W7NDR1"/>
<name>A0A2W7NDR1_9RHOB</name>
<proteinExistence type="predicted"/>
<dbReference type="Pfam" id="PF22531">
    <property type="entry name" value="DUF7002"/>
    <property type="match status" value="1"/>
</dbReference>
<sequence length="201" mass="22173">MSREAFVALTGRRLVHRTLAANRAGIEAEGLLRAGEIARRAGTDRSIALRAKALTFMLGERSATLNHQLPLRAGRNADFLDGCSIHTWAEQLDERVFLWPARGGAAFGTSLGDRGQAWEIALDAGALYDALADRIDLAPINTGNARRRPTPRGDWIYVLATEARRFRRNRIERGRAAKPDRLVEVSVRGDIPADLLRRIAG</sequence>
<evidence type="ECO:0000313" key="1">
    <source>
        <dbReference type="EMBL" id="PZX18551.1"/>
    </source>
</evidence>
<dbReference type="Proteomes" id="UP000248916">
    <property type="component" value="Unassembled WGS sequence"/>
</dbReference>
<dbReference type="OrthoDB" id="154268at2"/>
<comment type="caution">
    <text evidence="1">The sequence shown here is derived from an EMBL/GenBank/DDBJ whole genome shotgun (WGS) entry which is preliminary data.</text>
</comment>
<gene>
    <name evidence="1" type="ORF">LX81_01185</name>
</gene>
<evidence type="ECO:0000313" key="2">
    <source>
        <dbReference type="Proteomes" id="UP000248916"/>
    </source>
</evidence>
<organism evidence="1 2">
    <name type="scientific">Palleronia aestuarii</name>
    <dbReference type="NCBI Taxonomy" id="568105"/>
    <lineage>
        <taxon>Bacteria</taxon>
        <taxon>Pseudomonadati</taxon>
        <taxon>Pseudomonadota</taxon>
        <taxon>Alphaproteobacteria</taxon>
        <taxon>Rhodobacterales</taxon>
        <taxon>Roseobacteraceae</taxon>
        <taxon>Palleronia</taxon>
    </lineage>
</organism>
<accession>A0A2W7NDR1</accession>
<protein>
    <submittedName>
        <fullName evidence="1">Uncharacterized protein</fullName>
    </submittedName>
</protein>
<reference evidence="1 2" key="1">
    <citation type="submission" date="2018-06" db="EMBL/GenBank/DDBJ databases">
        <title>Genomic Encyclopedia of Archaeal and Bacterial Type Strains, Phase II (KMG-II): from individual species to whole genera.</title>
        <authorList>
            <person name="Goeker M."/>
        </authorList>
    </citation>
    <scope>NUCLEOTIDE SEQUENCE [LARGE SCALE GENOMIC DNA]</scope>
    <source>
        <strain evidence="1 2">DSM 22009</strain>
    </source>
</reference>
<dbReference type="EMBL" id="QKZL01000003">
    <property type="protein sequence ID" value="PZX18551.1"/>
    <property type="molecule type" value="Genomic_DNA"/>
</dbReference>
<dbReference type="RefSeq" id="WP_111536344.1">
    <property type="nucleotide sequence ID" value="NZ_QKZL01000003.1"/>
</dbReference>
<keyword evidence="2" id="KW-1185">Reference proteome</keyword>